<dbReference type="Proteomes" id="UP000729402">
    <property type="component" value="Unassembled WGS sequence"/>
</dbReference>
<dbReference type="EMBL" id="JAAALK010000079">
    <property type="protein sequence ID" value="KAG8098091.1"/>
    <property type="molecule type" value="Genomic_DNA"/>
</dbReference>
<comment type="caution">
    <text evidence="1">The sequence shown here is derived from an EMBL/GenBank/DDBJ whole genome shotgun (WGS) entry which is preliminary data.</text>
</comment>
<organism evidence="1 2">
    <name type="scientific">Zizania palustris</name>
    <name type="common">Northern wild rice</name>
    <dbReference type="NCBI Taxonomy" id="103762"/>
    <lineage>
        <taxon>Eukaryota</taxon>
        <taxon>Viridiplantae</taxon>
        <taxon>Streptophyta</taxon>
        <taxon>Embryophyta</taxon>
        <taxon>Tracheophyta</taxon>
        <taxon>Spermatophyta</taxon>
        <taxon>Magnoliopsida</taxon>
        <taxon>Liliopsida</taxon>
        <taxon>Poales</taxon>
        <taxon>Poaceae</taxon>
        <taxon>BOP clade</taxon>
        <taxon>Oryzoideae</taxon>
        <taxon>Oryzeae</taxon>
        <taxon>Zizaniinae</taxon>
        <taxon>Zizania</taxon>
    </lineage>
</organism>
<dbReference type="AlphaFoldDB" id="A0A8J5WYE1"/>
<proteinExistence type="predicted"/>
<gene>
    <name evidence="1" type="ORF">GUJ93_ZPchr0013g37945</name>
</gene>
<reference evidence="1" key="2">
    <citation type="submission" date="2021-02" db="EMBL/GenBank/DDBJ databases">
        <authorList>
            <person name="Kimball J.A."/>
            <person name="Haas M.W."/>
            <person name="Macchietto M."/>
            <person name="Kono T."/>
            <person name="Duquette J."/>
            <person name="Shao M."/>
        </authorList>
    </citation>
    <scope>NUCLEOTIDE SEQUENCE</scope>
    <source>
        <tissue evidence="1">Fresh leaf tissue</tissue>
    </source>
</reference>
<sequence>MGTSLTSIFGSPDFDATAPRHGVPFFVQPKEVAFSSSCDPSSLWRWLQFSQESYEDHRHQSQRVHN</sequence>
<evidence type="ECO:0000313" key="1">
    <source>
        <dbReference type="EMBL" id="KAG8098091.1"/>
    </source>
</evidence>
<evidence type="ECO:0000313" key="2">
    <source>
        <dbReference type="Proteomes" id="UP000729402"/>
    </source>
</evidence>
<protein>
    <submittedName>
        <fullName evidence="1">Uncharacterized protein</fullName>
    </submittedName>
</protein>
<reference evidence="1" key="1">
    <citation type="journal article" date="2021" name="bioRxiv">
        <title>Whole Genome Assembly and Annotation of Northern Wild Rice, Zizania palustris L., Supports a Whole Genome Duplication in the Zizania Genus.</title>
        <authorList>
            <person name="Haas M."/>
            <person name="Kono T."/>
            <person name="Macchietto M."/>
            <person name="Millas R."/>
            <person name="McGilp L."/>
            <person name="Shao M."/>
            <person name="Duquette J."/>
            <person name="Hirsch C.N."/>
            <person name="Kimball J."/>
        </authorList>
    </citation>
    <scope>NUCLEOTIDE SEQUENCE</scope>
    <source>
        <tissue evidence="1">Fresh leaf tissue</tissue>
    </source>
</reference>
<keyword evidence="2" id="KW-1185">Reference proteome</keyword>
<accession>A0A8J5WYE1</accession>
<name>A0A8J5WYE1_ZIZPA</name>